<evidence type="ECO:0000256" key="7">
    <source>
        <dbReference type="RuleBase" id="RU368015"/>
    </source>
</evidence>
<dbReference type="SUPFAM" id="SSF103481">
    <property type="entry name" value="Multidrug resistance efflux transporter EmrE"/>
    <property type="match status" value="1"/>
</dbReference>
<dbReference type="InterPro" id="IPR037185">
    <property type="entry name" value="EmrE-like"/>
</dbReference>
<dbReference type="GO" id="GO:0016020">
    <property type="term" value="C:membrane"/>
    <property type="evidence" value="ECO:0007669"/>
    <property type="project" value="UniProtKB-SubCell"/>
</dbReference>
<proteinExistence type="inferred from homology"/>
<dbReference type="GO" id="GO:0015211">
    <property type="term" value="F:purine nucleoside transmembrane transporter activity"/>
    <property type="evidence" value="ECO:0007669"/>
    <property type="project" value="UniProtKB-UniRule"/>
</dbReference>
<evidence type="ECO:0000313" key="9">
    <source>
        <dbReference type="Proteomes" id="UP000585474"/>
    </source>
</evidence>
<feature type="transmembrane region" description="Helical" evidence="7">
    <location>
        <begin position="108"/>
        <end position="132"/>
    </location>
</feature>
<dbReference type="AlphaFoldDB" id="A0A7J0FBW2"/>
<dbReference type="GO" id="GO:0005345">
    <property type="term" value="F:purine nucleobase transmembrane transporter activity"/>
    <property type="evidence" value="ECO:0007669"/>
    <property type="project" value="UniProtKB-UniRule"/>
</dbReference>
<organism evidence="8 9">
    <name type="scientific">Actinidia rufa</name>
    <dbReference type="NCBI Taxonomy" id="165716"/>
    <lineage>
        <taxon>Eukaryota</taxon>
        <taxon>Viridiplantae</taxon>
        <taxon>Streptophyta</taxon>
        <taxon>Embryophyta</taxon>
        <taxon>Tracheophyta</taxon>
        <taxon>Spermatophyta</taxon>
        <taxon>Magnoliopsida</taxon>
        <taxon>eudicotyledons</taxon>
        <taxon>Gunneridae</taxon>
        <taxon>Pentapetalae</taxon>
        <taxon>asterids</taxon>
        <taxon>Ericales</taxon>
        <taxon>Actinidiaceae</taxon>
        <taxon>Actinidia</taxon>
    </lineage>
</organism>
<gene>
    <name evidence="8" type="ORF">Acr_11g0004090</name>
</gene>
<feature type="transmembrane region" description="Helical" evidence="7">
    <location>
        <begin position="45"/>
        <end position="64"/>
    </location>
</feature>
<evidence type="ECO:0000313" key="8">
    <source>
        <dbReference type="EMBL" id="GFY96103.1"/>
    </source>
</evidence>
<keyword evidence="9" id="KW-1185">Reference proteome</keyword>
<accession>A0A7J0FBW2</accession>
<feature type="transmembrane region" description="Helical" evidence="7">
    <location>
        <begin position="171"/>
        <end position="192"/>
    </location>
</feature>
<comment type="similarity">
    <text evidence="2 7">Belongs to the purine permeases (TC 2.A.7.14) family.</text>
</comment>
<feature type="transmembrane region" description="Helical" evidence="7">
    <location>
        <begin position="139"/>
        <end position="159"/>
    </location>
</feature>
<dbReference type="Gene3D" id="1.10.3730.20">
    <property type="match status" value="1"/>
</dbReference>
<evidence type="ECO:0000256" key="3">
    <source>
        <dbReference type="ARBA" id="ARBA00022448"/>
    </source>
</evidence>
<evidence type="ECO:0000256" key="2">
    <source>
        <dbReference type="ARBA" id="ARBA00006213"/>
    </source>
</evidence>
<dbReference type="InterPro" id="IPR030182">
    <property type="entry name" value="PUP_plant"/>
</dbReference>
<keyword evidence="5 7" id="KW-1133">Transmembrane helix</keyword>
<feature type="transmembrane region" description="Helical" evidence="7">
    <location>
        <begin position="250"/>
        <end position="273"/>
    </location>
</feature>
<feature type="transmembrane region" description="Helical" evidence="7">
    <location>
        <begin position="278"/>
        <end position="299"/>
    </location>
</feature>
<comment type="caution">
    <text evidence="8">The sequence shown here is derived from an EMBL/GenBank/DDBJ whole genome shotgun (WGS) entry which is preliminary data.</text>
</comment>
<comment type="caution">
    <text evidence="7">Lacks conserved residue(s) required for the propagation of feature annotation.</text>
</comment>
<reference evidence="8 9" key="1">
    <citation type="submission" date="2019-07" db="EMBL/GenBank/DDBJ databases">
        <title>De Novo Assembly of kiwifruit Actinidia rufa.</title>
        <authorList>
            <person name="Sugita-Konishi S."/>
            <person name="Sato K."/>
            <person name="Mori E."/>
            <person name="Abe Y."/>
            <person name="Kisaki G."/>
            <person name="Hamano K."/>
            <person name="Suezawa K."/>
            <person name="Otani M."/>
            <person name="Fukuda T."/>
            <person name="Manabe T."/>
            <person name="Gomi K."/>
            <person name="Tabuchi M."/>
            <person name="Akimitsu K."/>
            <person name="Kataoka I."/>
        </authorList>
    </citation>
    <scope>NUCLEOTIDE SEQUENCE [LARGE SCALE GENOMIC DNA]</scope>
    <source>
        <strain evidence="9">cv. Fuchu</strain>
    </source>
</reference>
<evidence type="ECO:0000256" key="5">
    <source>
        <dbReference type="ARBA" id="ARBA00022989"/>
    </source>
</evidence>
<keyword evidence="4 7" id="KW-0812">Transmembrane</keyword>
<dbReference type="PANTHER" id="PTHR31376">
    <property type="entry name" value="OS09G0467300 PROTEIN-RELATED"/>
    <property type="match status" value="1"/>
</dbReference>
<evidence type="ECO:0000256" key="6">
    <source>
        <dbReference type="ARBA" id="ARBA00023136"/>
    </source>
</evidence>
<feature type="transmembrane region" description="Helical" evidence="7">
    <location>
        <begin position="76"/>
        <end position="96"/>
    </location>
</feature>
<dbReference type="OrthoDB" id="1865379at2759"/>
<keyword evidence="3 7" id="KW-0813">Transport</keyword>
<comment type="subcellular location">
    <subcellularLocation>
        <location evidence="1 7">Membrane</location>
        <topology evidence="1 7">Multi-pass membrane protein</topology>
    </subcellularLocation>
</comment>
<dbReference type="Proteomes" id="UP000585474">
    <property type="component" value="Unassembled WGS sequence"/>
</dbReference>
<dbReference type="Pfam" id="PF16913">
    <property type="entry name" value="PUNUT"/>
    <property type="match status" value="1"/>
</dbReference>
<feature type="transmembrane region" description="Helical" evidence="7">
    <location>
        <begin position="204"/>
        <end position="230"/>
    </location>
</feature>
<name>A0A7J0FBW2_9ERIC</name>
<evidence type="ECO:0000256" key="4">
    <source>
        <dbReference type="ARBA" id="ARBA00022692"/>
    </source>
</evidence>
<sequence length="351" mass="38930">MEMDQDASKRMKRLLLLLNAILLSIGNCGGPLIMRLYFVHGGKRVWLSSWLETGGWPIIFVPLLHHLPPTPPHGRWFRHQGPVFIASMVIGILTGFDDYLYAYGVARLPVSTSSLVIASQLGFTALFAFLLVKQKFTPYSINAVALLTIGAGVLALHSNGDRPKGESNREYYLGFFMTIAAAVMYGLILPMVELTYKKAKQEITYTLVLEIQLVMCFFATVVCTIGMIVNNDFQAIPREARAFGLGETKYYVVMVCSGIIWQCFFLGAIGVIFAGSSLLSAIIIAVLLPVTEVLAVIFYQEKFQAEKGVSLVLSLWGFISYFYGELKHSKKKSKTLIPETEMPQTISSSNP</sequence>
<dbReference type="PANTHER" id="PTHR31376:SF1">
    <property type="entry name" value="PURINE PERMEASE 2"/>
    <property type="match status" value="1"/>
</dbReference>
<evidence type="ECO:0000256" key="1">
    <source>
        <dbReference type="ARBA" id="ARBA00004141"/>
    </source>
</evidence>
<dbReference type="EMBL" id="BJWL01000011">
    <property type="protein sequence ID" value="GFY96103.1"/>
    <property type="molecule type" value="Genomic_DNA"/>
</dbReference>
<keyword evidence="6 7" id="KW-0472">Membrane</keyword>
<protein>
    <recommendedName>
        <fullName evidence="7">Probable purine permease</fullName>
    </recommendedName>
</protein>